<name>A0A8K0JET4_9HYPO</name>
<sequence>MLPRAATAFGRASTITSMMSKAMVRRAPSTIRQLSLWPLRTNRKLPQDLPLYFPRTAAAPRMQAFRRQLGRIVFATITYYLCWEIFTTVVWDPFVEFCNLDWDNLSEKEKQEWQKIAERNRDEPMLFLPFPFITTEVKQPPYKASDPEWEAFLALNKDRQAQKDIKFALAELVRRAVAENPILVNLVGGEDIKLKKTWLDIIYPPAPPPQHFISGFIINLEGIFWVTRPIDSLSVSRLGVVIYPKAVALAAWTFVNSLFGQTFRDAAKALGFNIAPPENKSLETVIINHLREEAGMNIPEKPAVQAQGSGEKPANPPASTNSDDELRRASGGDTQLGRALHDATTTLGENWQAFRLPPERGSVRIDGLVEFQGKNAHITMDVTSWFDPKQKAFLDIQSNLKHLVLNKQRPAPG</sequence>
<protein>
    <submittedName>
        <fullName evidence="2">Uncharacterized protein</fullName>
    </submittedName>
</protein>
<keyword evidence="3" id="KW-1185">Reference proteome</keyword>
<evidence type="ECO:0000313" key="3">
    <source>
        <dbReference type="Proteomes" id="UP000811619"/>
    </source>
</evidence>
<dbReference type="EMBL" id="SRPY01000166">
    <property type="protein sequence ID" value="KAG5927641.1"/>
    <property type="molecule type" value="Genomic_DNA"/>
</dbReference>
<proteinExistence type="predicted"/>
<accession>A0A8K0JET4</accession>
<organism evidence="2 3">
    <name type="scientific">Claviceps africana</name>
    <dbReference type="NCBI Taxonomy" id="83212"/>
    <lineage>
        <taxon>Eukaryota</taxon>
        <taxon>Fungi</taxon>
        <taxon>Dikarya</taxon>
        <taxon>Ascomycota</taxon>
        <taxon>Pezizomycotina</taxon>
        <taxon>Sordariomycetes</taxon>
        <taxon>Hypocreomycetidae</taxon>
        <taxon>Hypocreales</taxon>
        <taxon>Clavicipitaceae</taxon>
        <taxon>Claviceps</taxon>
    </lineage>
</organism>
<evidence type="ECO:0000256" key="1">
    <source>
        <dbReference type="SAM" id="MobiDB-lite"/>
    </source>
</evidence>
<feature type="region of interest" description="Disordered" evidence="1">
    <location>
        <begin position="304"/>
        <end position="335"/>
    </location>
</feature>
<comment type="caution">
    <text evidence="2">The sequence shown here is derived from an EMBL/GenBank/DDBJ whole genome shotgun (WGS) entry which is preliminary data.</text>
</comment>
<dbReference type="AlphaFoldDB" id="A0A8K0JET4"/>
<dbReference type="Proteomes" id="UP000811619">
    <property type="component" value="Unassembled WGS sequence"/>
</dbReference>
<evidence type="ECO:0000313" key="2">
    <source>
        <dbReference type="EMBL" id="KAG5927641.1"/>
    </source>
</evidence>
<reference evidence="2" key="1">
    <citation type="journal article" date="2020" name="bioRxiv">
        <title>Whole genome comparisons of ergot fungi reveals the divergence and evolution of species within the genus Claviceps are the result of varying mechanisms driving genome evolution and host range expansion.</title>
        <authorList>
            <person name="Wyka S.A."/>
            <person name="Mondo S.J."/>
            <person name="Liu M."/>
            <person name="Dettman J."/>
            <person name="Nalam V."/>
            <person name="Broders K.D."/>
        </authorList>
    </citation>
    <scope>NUCLEOTIDE SEQUENCE</scope>
    <source>
        <strain evidence="2">CCC 489</strain>
    </source>
</reference>
<dbReference type="OrthoDB" id="5316527at2759"/>
<gene>
    <name evidence="2" type="ORF">E4U42_002008</name>
</gene>